<comment type="similarity">
    <text evidence="2 10">Belongs to the beta sliding clamp family.</text>
</comment>
<comment type="caution">
    <text evidence="14">The sequence shown here is derived from an EMBL/GenBank/DDBJ whole genome shotgun (WGS) entry which is preliminary data.</text>
</comment>
<dbReference type="RefSeq" id="WP_025815489.1">
    <property type="nucleotide sequence ID" value="NZ_BAIZ01000005.1"/>
</dbReference>
<keyword evidence="6 10" id="KW-0548">Nucleotidyltransferase</keyword>
<dbReference type="InterPro" id="IPR022634">
    <property type="entry name" value="DNA_polIII_beta_N"/>
</dbReference>
<keyword evidence="7 10" id="KW-0235">DNA replication</keyword>
<dbReference type="STRING" id="1122991.GCA_000613445_02776"/>
<dbReference type="PIRSF" id="PIRSF000804">
    <property type="entry name" value="DNA_pol_III_b"/>
    <property type="match status" value="1"/>
</dbReference>
<comment type="subunit">
    <text evidence="10">Forms a ring-shaped head-to-tail homodimer around DNA.</text>
</comment>
<keyword evidence="9" id="KW-0238">DNA-binding</keyword>
<comment type="function">
    <text evidence="10">Confers DNA tethering and processivity to DNA polymerases and other proteins. Acts as a clamp, forming a ring around DNA (a reaction catalyzed by the clamp-loading complex) which diffuses in an ATP-independent manner freely and bidirectionally along dsDNA. Initially characterized for its ability to contact the catalytic subunit of DNA polymerase III (Pol III), a complex, multichain enzyme responsible for most of the replicative synthesis in bacteria; Pol III exhibits 3'-5' exonuclease proofreading activity. The beta chain is required for initiation of replication as well as for processivity of DNA replication.</text>
</comment>
<evidence type="ECO:0000259" key="11">
    <source>
        <dbReference type="Pfam" id="PF00712"/>
    </source>
</evidence>
<reference evidence="14 15" key="1">
    <citation type="submission" date="2018-05" db="EMBL/GenBank/DDBJ databases">
        <title>Genomic Encyclopedia of Type Strains, Phase I: the one thousand microbial genomes (KMG-I) project.</title>
        <authorList>
            <person name="Kyrpides N."/>
        </authorList>
    </citation>
    <scope>NUCLEOTIDE SEQUENCE [LARGE SCALE GENOMIC DNA]</scope>
    <source>
        <strain evidence="14 15">DSM 15611</strain>
    </source>
</reference>
<evidence type="ECO:0000256" key="5">
    <source>
        <dbReference type="ARBA" id="ARBA00022679"/>
    </source>
</evidence>
<evidence type="ECO:0000256" key="1">
    <source>
        <dbReference type="ARBA" id="ARBA00004496"/>
    </source>
</evidence>
<dbReference type="PANTHER" id="PTHR30478">
    <property type="entry name" value="DNA POLYMERASE III SUBUNIT BETA"/>
    <property type="match status" value="1"/>
</dbReference>
<dbReference type="GO" id="GO:0009360">
    <property type="term" value="C:DNA polymerase III complex"/>
    <property type="evidence" value="ECO:0007669"/>
    <property type="project" value="InterPro"/>
</dbReference>
<keyword evidence="5 10" id="KW-0808">Transferase</keyword>
<keyword evidence="15" id="KW-1185">Reference proteome</keyword>
<dbReference type="Pfam" id="PF02767">
    <property type="entry name" value="DNA_pol3_beta_2"/>
    <property type="match status" value="1"/>
</dbReference>
<dbReference type="GeneID" id="84899570"/>
<proteinExistence type="inferred from homology"/>
<organism evidence="14 15">
    <name type="scientific">Hoylesella shahii DSM 15611 = JCM 12083</name>
    <dbReference type="NCBI Taxonomy" id="1122991"/>
    <lineage>
        <taxon>Bacteria</taxon>
        <taxon>Pseudomonadati</taxon>
        <taxon>Bacteroidota</taxon>
        <taxon>Bacteroidia</taxon>
        <taxon>Bacteroidales</taxon>
        <taxon>Prevotellaceae</taxon>
        <taxon>Hoylesella</taxon>
    </lineage>
</organism>
<protein>
    <recommendedName>
        <fullName evidence="3 10">Beta sliding clamp</fullName>
    </recommendedName>
</protein>
<evidence type="ECO:0000256" key="8">
    <source>
        <dbReference type="ARBA" id="ARBA00022932"/>
    </source>
</evidence>
<dbReference type="GO" id="GO:0005737">
    <property type="term" value="C:cytoplasm"/>
    <property type="evidence" value="ECO:0007669"/>
    <property type="project" value="UniProtKB-SubCell"/>
</dbReference>
<name>A0A318HWF3_9BACT</name>
<dbReference type="InterPro" id="IPR046938">
    <property type="entry name" value="DNA_clamp_sf"/>
</dbReference>
<dbReference type="AlphaFoldDB" id="A0A318HWF3"/>
<dbReference type="Pfam" id="PF02768">
    <property type="entry name" value="DNA_pol3_beta_3"/>
    <property type="match status" value="1"/>
</dbReference>
<evidence type="ECO:0000256" key="3">
    <source>
        <dbReference type="ARBA" id="ARBA00021035"/>
    </source>
</evidence>
<evidence type="ECO:0000259" key="12">
    <source>
        <dbReference type="Pfam" id="PF02767"/>
    </source>
</evidence>
<keyword evidence="8 10" id="KW-0239">DNA-directed DNA polymerase</keyword>
<dbReference type="GO" id="GO:0008408">
    <property type="term" value="F:3'-5' exonuclease activity"/>
    <property type="evidence" value="ECO:0007669"/>
    <property type="project" value="InterPro"/>
</dbReference>
<accession>A0A318HWF3</accession>
<dbReference type="GO" id="GO:0006271">
    <property type="term" value="P:DNA strand elongation involved in DNA replication"/>
    <property type="evidence" value="ECO:0007669"/>
    <property type="project" value="TreeGrafter"/>
</dbReference>
<dbReference type="PANTHER" id="PTHR30478:SF0">
    <property type="entry name" value="BETA SLIDING CLAMP"/>
    <property type="match status" value="1"/>
</dbReference>
<dbReference type="InterPro" id="IPR022637">
    <property type="entry name" value="DNA_polIII_beta_cen"/>
</dbReference>
<keyword evidence="4 10" id="KW-0963">Cytoplasm</keyword>
<evidence type="ECO:0000256" key="7">
    <source>
        <dbReference type="ARBA" id="ARBA00022705"/>
    </source>
</evidence>
<dbReference type="SMART" id="SM00480">
    <property type="entry name" value="POL3Bc"/>
    <property type="match status" value="1"/>
</dbReference>
<dbReference type="GO" id="GO:0003887">
    <property type="term" value="F:DNA-directed DNA polymerase activity"/>
    <property type="evidence" value="ECO:0007669"/>
    <property type="project" value="UniProtKB-UniRule"/>
</dbReference>
<dbReference type="InterPro" id="IPR022635">
    <property type="entry name" value="DNA_polIII_beta_C"/>
</dbReference>
<evidence type="ECO:0000313" key="14">
    <source>
        <dbReference type="EMBL" id="PXX22935.1"/>
    </source>
</evidence>
<evidence type="ECO:0000256" key="6">
    <source>
        <dbReference type="ARBA" id="ARBA00022695"/>
    </source>
</evidence>
<dbReference type="Gene3D" id="3.10.150.10">
    <property type="entry name" value="DNA Polymerase III, subunit A, domain 2"/>
    <property type="match status" value="1"/>
</dbReference>
<comment type="subcellular location">
    <subcellularLocation>
        <location evidence="1 10">Cytoplasm</location>
    </subcellularLocation>
</comment>
<gene>
    <name evidence="14" type="ORF">EJ73_00916</name>
</gene>
<evidence type="ECO:0000259" key="13">
    <source>
        <dbReference type="Pfam" id="PF02768"/>
    </source>
</evidence>
<dbReference type="NCBIfam" id="TIGR00663">
    <property type="entry name" value="dnan"/>
    <property type="match status" value="1"/>
</dbReference>
<feature type="domain" description="DNA polymerase III beta sliding clamp C-terminal" evidence="13">
    <location>
        <begin position="248"/>
        <end position="367"/>
    </location>
</feature>
<evidence type="ECO:0000313" key="15">
    <source>
        <dbReference type="Proteomes" id="UP000248314"/>
    </source>
</evidence>
<dbReference type="CDD" id="cd00140">
    <property type="entry name" value="beta_clamp"/>
    <property type="match status" value="1"/>
</dbReference>
<feature type="domain" description="DNA polymerase III beta sliding clamp central" evidence="12">
    <location>
        <begin position="134"/>
        <end position="245"/>
    </location>
</feature>
<dbReference type="EMBL" id="QJJX01000008">
    <property type="protein sequence ID" value="PXX22935.1"/>
    <property type="molecule type" value="Genomic_DNA"/>
</dbReference>
<evidence type="ECO:0000256" key="9">
    <source>
        <dbReference type="ARBA" id="ARBA00023125"/>
    </source>
</evidence>
<dbReference type="Gene3D" id="3.70.10.10">
    <property type="match status" value="1"/>
</dbReference>
<dbReference type="InterPro" id="IPR001001">
    <property type="entry name" value="DNA_polIII_beta"/>
</dbReference>
<dbReference type="SUPFAM" id="SSF55979">
    <property type="entry name" value="DNA clamp"/>
    <property type="match status" value="3"/>
</dbReference>
<feature type="domain" description="DNA polymerase III beta sliding clamp N-terminal" evidence="11">
    <location>
        <begin position="1"/>
        <end position="118"/>
    </location>
</feature>
<evidence type="ECO:0000256" key="2">
    <source>
        <dbReference type="ARBA" id="ARBA00010752"/>
    </source>
</evidence>
<evidence type="ECO:0000256" key="4">
    <source>
        <dbReference type="ARBA" id="ARBA00022490"/>
    </source>
</evidence>
<dbReference type="Proteomes" id="UP000248314">
    <property type="component" value="Unassembled WGS sequence"/>
</dbReference>
<dbReference type="Pfam" id="PF00712">
    <property type="entry name" value="DNA_pol3_beta"/>
    <property type="match status" value="1"/>
</dbReference>
<dbReference type="GO" id="GO:0003677">
    <property type="term" value="F:DNA binding"/>
    <property type="evidence" value="ECO:0007669"/>
    <property type="project" value="UniProtKB-UniRule"/>
</dbReference>
<dbReference type="OrthoDB" id="8421503at2"/>
<evidence type="ECO:0000256" key="10">
    <source>
        <dbReference type="PIRNR" id="PIRNR000804"/>
    </source>
</evidence>
<sequence length="375" mass="41331">MKFSISSTALSSKLQNLAKVLSAKPSIPILNNILFEIVDGVLTLTASDSETTMKATMQLDESDSNGRFTMPSRTILDATRELPDQPLHFDINLETLAVQITYQNGVYNFTAQTAEEYPRNKELAADAASIQMESVVLLNGIVRSLFATAQDELRPIMNGIYFDLKDDGLAIVATDGHKLVRTKNMALRSDVKRSFVLGKKPASLLRNILLKDSSPVEVKFDDRNAEVHFPNGMLSCRLLEGNYPNYASVIPQDNPNQITVDRKGLVSVLRRVLPFASESSQLIRLHVEMGMVELSSEDIDFATSAKESMVCDYVGIPMNIGFKGSVISEVLNNLDCDDVVVQLADPSKAALVVPAVQPENEEVLMLMMPMMLNDN</sequence>